<dbReference type="EMBL" id="JBGFUD010005310">
    <property type="protein sequence ID" value="MFH4980269.1"/>
    <property type="molecule type" value="Genomic_DNA"/>
</dbReference>
<evidence type="ECO:0000256" key="1">
    <source>
        <dbReference type="SAM" id="SignalP"/>
    </source>
</evidence>
<name>A0ABD6ESJ3_9BILA</name>
<evidence type="ECO:0000313" key="3">
    <source>
        <dbReference type="Proteomes" id="UP001608902"/>
    </source>
</evidence>
<dbReference type="AlphaFoldDB" id="A0ABD6ESJ3"/>
<sequence>MLSSTTCLPSVLLMLILFGLSQQTHGDMIECEKCGRWVCVNANCYCYPLQAIRMDQVSPNTPDRAVGWPVSRCVVADPRSIQLELPTTRFPRWAILP</sequence>
<evidence type="ECO:0000313" key="2">
    <source>
        <dbReference type="EMBL" id="MFH4980269.1"/>
    </source>
</evidence>
<comment type="caution">
    <text evidence="2">The sequence shown here is derived from an EMBL/GenBank/DDBJ whole genome shotgun (WGS) entry which is preliminary data.</text>
</comment>
<organism evidence="2 3">
    <name type="scientific">Gnathostoma spinigerum</name>
    <dbReference type="NCBI Taxonomy" id="75299"/>
    <lineage>
        <taxon>Eukaryota</taxon>
        <taxon>Metazoa</taxon>
        <taxon>Ecdysozoa</taxon>
        <taxon>Nematoda</taxon>
        <taxon>Chromadorea</taxon>
        <taxon>Rhabditida</taxon>
        <taxon>Spirurina</taxon>
        <taxon>Gnathostomatomorpha</taxon>
        <taxon>Gnathostomatoidea</taxon>
        <taxon>Gnathostomatidae</taxon>
        <taxon>Gnathostoma</taxon>
    </lineage>
</organism>
<proteinExistence type="predicted"/>
<protein>
    <recommendedName>
        <fullName evidence="4">Secreted protein</fullName>
    </recommendedName>
</protein>
<accession>A0ABD6ESJ3</accession>
<dbReference type="Proteomes" id="UP001608902">
    <property type="component" value="Unassembled WGS sequence"/>
</dbReference>
<keyword evidence="3" id="KW-1185">Reference proteome</keyword>
<evidence type="ECO:0008006" key="4">
    <source>
        <dbReference type="Google" id="ProtNLM"/>
    </source>
</evidence>
<keyword evidence="1" id="KW-0732">Signal</keyword>
<feature type="signal peptide" evidence="1">
    <location>
        <begin position="1"/>
        <end position="26"/>
    </location>
</feature>
<gene>
    <name evidence="2" type="ORF">AB6A40_006978</name>
</gene>
<reference evidence="2 3" key="1">
    <citation type="submission" date="2024-08" db="EMBL/GenBank/DDBJ databases">
        <title>Gnathostoma spinigerum genome.</title>
        <authorList>
            <person name="Gonzalez-Bertolin B."/>
            <person name="Monzon S."/>
            <person name="Zaballos A."/>
            <person name="Jimenez P."/>
            <person name="Dekumyoy P."/>
            <person name="Varona S."/>
            <person name="Cuesta I."/>
            <person name="Sumanam S."/>
            <person name="Adisakwattana P."/>
            <person name="Gasser R.B."/>
            <person name="Hernandez-Gonzalez A."/>
            <person name="Young N.D."/>
            <person name="Perteguer M.J."/>
        </authorList>
    </citation>
    <scope>NUCLEOTIDE SEQUENCE [LARGE SCALE GENOMIC DNA]</scope>
    <source>
        <strain evidence="2">AL3</strain>
        <tissue evidence="2">Liver</tissue>
    </source>
</reference>
<feature type="chain" id="PRO_5044832491" description="Secreted protein" evidence="1">
    <location>
        <begin position="27"/>
        <end position="97"/>
    </location>
</feature>